<feature type="compositionally biased region" description="Basic and acidic residues" evidence="1">
    <location>
        <begin position="79"/>
        <end position="103"/>
    </location>
</feature>
<dbReference type="Proteomes" id="UP000001936">
    <property type="component" value="Chromosome"/>
</dbReference>
<evidence type="ECO:0000313" key="3">
    <source>
        <dbReference type="Proteomes" id="UP000001936"/>
    </source>
</evidence>
<dbReference type="KEGG" id="ret:RHE_CH03248"/>
<feature type="region of interest" description="Disordered" evidence="1">
    <location>
        <begin position="50"/>
        <end position="104"/>
    </location>
</feature>
<proteinExistence type="predicted"/>
<keyword evidence="3" id="KW-1185">Reference proteome</keyword>
<accession>Q2K574</accession>
<name>Q2K574_RHIEC</name>
<dbReference type="EMBL" id="CP000133">
    <property type="protein sequence ID" value="ABC92012.1"/>
    <property type="molecule type" value="Genomic_DNA"/>
</dbReference>
<reference evidence="2 3" key="1">
    <citation type="journal article" date="2006" name="Proc. Natl. Acad. Sci. U.S.A.">
        <title>The partitioned Rhizobium etli genome: genetic and metabolic redundancy in seven interacting replicons.</title>
        <authorList>
            <person name="Gonzalez V."/>
            <person name="Santamaria R.I."/>
            <person name="Bustos P."/>
            <person name="Hernandez-Gonzalez I."/>
            <person name="Medrano-Soto A."/>
            <person name="Moreno-Hagelsieb G."/>
            <person name="Janga S.C."/>
            <person name="Ramirez M.A."/>
            <person name="Jimenez-Jacinto V."/>
            <person name="Collado-Vides J."/>
            <person name="Davila G."/>
        </authorList>
    </citation>
    <scope>NUCLEOTIDE SEQUENCE [LARGE SCALE GENOMIC DNA]</scope>
    <source>
        <strain evidence="3">ATCC 51251 / DSM 11541 / JCM 21823 / NBRC 15573 / CFN 42</strain>
    </source>
</reference>
<dbReference type="HOGENOM" id="CLU_1577249_0_0_5"/>
<gene>
    <name evidence="2" type="ordered locus">RHE_CH03248</name>
</gene>
<dbReference type="AlphaFoldDB" id="Q2K574"/>
<evidence type="ECO:0000256" key="1">
    <source>
        <dbReference type="SAM" id="MobiDB-lite"/>
    </source>
</evidence>
<organism evidence="2 3">
    <name type="scientific">Rhizobium etli (strain ATCC 51251 / DSM 11541 / JCM 21823 / NBRC 15573 / CFN 42)</name>
    <dbReference type="NCBI Taxonomy" id="347834"/>
    <lineage>
        <taxon>Bacteria</taxon>
        <taxon>Pseudomonadati</taxon>
        <taxon>Pseudomonadota</taxon>
        <taxon>Alphaproteobacteria</taxon>
        <taxon>Hyphomicrobiales</taxon>
        <taxon>Rhizobiaceae</taxon>
        <taxon>Rhizobium/Agrobacterium group</taxon>
        <taxon>Rhizobium</taxon>
    </lineage>
</organism>
<protein>
    <submittedName>
        <fullName evidence="2">Uncharacterized protein</fullName>
    </submittedName>
</protein>
<evidence type="ECO:0000313" key="2">
    <source>
        <dbReference type="EMBL" id="ABC92012.1"/>
    </source>
</evidence>
<sequence length="169" mass="18493">MPGIALAEKRDCLHSTDRRREYIADGKAQALRTGLELITPTLDGSWAAHNEGNARPHETGACRQGNFRRMADGGSVDQVAREARRPDGEGRASRGNAKGEGDGGKSFLHVEFPVFGSAGFRPAPSDRCVCPRFGRLHENTLHVSICRAFKQIDQILRNLTSVRKGSRQA</sequence>